<accession>A0ABQ3XIL1</accession>
<organism evidence="1 2">
    <name type="scientific">Actinoplanes couchii</name>
    <dbReference type="NCBI Taxonomy" id="403638"/>
    <lineage>
        <taxon>Bacteria</taxon>
        <taxon>Bacillati</taxon>
        <taxon>Actinomycetota</taxon>
        <taxon>Actinomycetes</taxon>
        <taxon>Micromonosporales</taxon>
        <taxon>Micromonosporaceae</taxon>
        <taxon>Actinoplanes</taxon>
    </lineage>
</organism>
<comment type="caution">
    <text evidence="1">The sequence shown here is derived from an EMBL/GenBank/DDBJ whole genome shotgun (WGS) entry which is preliminary data.</text>
</comment>
<dbReference type="Proteomes" id="UP000612282">
    <property type="component" value="Unassembled WGS sequence"/>
</dbReference>
<reference evidence="1 2" key="1">
    <citation type="submission" date="2021-01" db="EMBL/GenBank/DDBJ databases">
        <title>Whole genome shotgun sequence of Actinoplanes couchii NBRC 106145.</title>
        <authorList>
            <person name="Komaki H."/>
            <person name="Tamura T."/>
        </authorList>
    </citation>
    <scope>NUCLEOTIDE SEQUENCE [LARGE SCALE GENOMIC DNA]</scope>
    <source>
        <strain evidence="1 2">NBRC 106145</strain>
    </source>
</reference>
<name>A0ABQ3XIL1_9ACTN</name>
<evidence type="ECO:0000313" key="1">
    <source>
        <dbReference type="EMBL" id="GID58324.1"/>
    </source>
</evidence>
<proteinExistence type="predicted"/>
<gene>
    <name evidence="1" type="ORF">Aco03nite_067280</name>
</gene>
<evidence type="ECO:0000313" key="2">
    <source>
        <dbReference type="Proteomes" id="UP000612282"/>
    </source>
</evidence>
<protein>
    <submittedName>
        <fullName evidence="1">Uncharacterized protein</fullName>
    </submittedName>
</protein>
<keyword evidence="2" id="KW-1185">Reference proteome</keyword>
<dbReference type="RefSeq" id="WP_203802302.1">
    <property type="nucleotide sequence ID" value="NZ_BAAAQE010000010.1"/>
</dbReference>
<sequence length="214" mass="22446">MDRLDQLLTVTNPLLSRVDDVLSTIGAPGGHDVWTELRRVRLLPGDAARAVAGLRPTAILESVPELRADAQAYADLAGALPPPGEWSGEAADAYEQARRNAAARLHGGPDSLGQRMEATADLADALTDWMLGARADLAESLAEVCLTTEALTLIGSAHPPDQAPSPGVSARPPDQEATAAAAIGAILLRTVADSYDRAEDLLGDYTFLQNPLPV</sequence>
<dbReference type="EMBL" id="BOMG01000084">
    <property type="protein sequence ID" value="GID58324.1"/>
    <property type="molecule type" value="Genomic_DNA"/>
</dbReference>